<dbReference type="SUPFAM" id="SSF117070">
    <property type="entry name" value="LEA14-like"/>
    <property type="match status" value="1"/>
</dbReference>
<evidence type="ECO:0000313" key="2">
    <source>
        <dbReference type="Proteomes" id="UP000663935"/>
    </source>
</evidence>
<organism evidence="1 2">
    <name type="scientific">Polaribacter batillariae</name>
    <dbReference type="NCBI Taxonomy" id="2808900"/>
    <lineage>
        <taxon>Bacteria</taxon>
        <taxon>Pseudomonadati</taxon>
        <taxon>Bacteroidota</taxon>
        <taxon>Flavobacteriia</taxon>
        <taxon>Flavobacteriales</taxon>
        <taxon>Flavobacteriaceae</taxon>
    </lineage>
</organism>
<dbReference type="RefSeq" id="WP_207971890.1">
    <property type="nucleotide sequence ID" value="NZ_CP071795.1"/>
</dbReference>
<dbReference type="PROSITE" id="PS51257">
    <property type="entry name" value="PROKAR_LIPOPROTEIN"/>
    <property type="match status" value="1"/>
</dbReference>
<dbReference type="Proteomes" id="UP000663935">
    <property type="component" value="Chromosome"/>
</dbReference>
<keyword evidence="2" id="KW-1185">Reference proteome</keyword>
<evidence type="ECO:0000313" key="1">
    <source>
        <dbReference type="EMBL" id="QTD37731.1"/>
    </source>
</evidence>
<name>A0ABX7SW52_9FLAO</name>
<protein>
    <submittedName>
        <fullName evidence="1">LEA type 2 family protein</fullName>
    </submittedName>
</protein>
<dbReference type="EMBL" id="CP071795">
    <property type="protein sequence ID" value="QTD37731.1"/>
    <property type="molecule type" value="Genomic_DNA"/>
</dbReference>
<reference evidence="1 2" key="1">
    <citation type="submission" date="2021-03" db="EMBL/GenBank/DDBJ databases">
        <title>Complete genome of Polaribacter_sp.G4M1.</title>
        <authorList>
            <person name="Jeong S.W."/>
            <person name="Bae J.W."/>
        </authorList>
    </citation>
    <scope>NUCLEOTIDE SEQUENCE [LARGE SCALE GENOMIC DNA]</scope>
    <source>
        <strain evidence="1 2">G4M1</strain>
    </source>
</reference>
<gene>
    <name evidence="1" type="ORF">JL193_16990</name>
</gene>
<dbReference type="Gene3D" id="2.60.40.1820">
    <property type="match status" value="1"/>
</dbReference>
<proteinExistence type="predicted"/>
<sequence length="154" mass="17553">MKKLLYFTSLIFLFVGCSVQKEPVFIKVDHVKIFSFTRDTIKLKADAFFENPNDVSGKITTKDIKVFVNEVEVAEIFSEEFKVPARNEFSIPLIAHIPTKNLLNTHKKGTLGGLLNSLISNKINVKIKGKLKYVVFGFTKEFLVDKTQEIKIKL</sequence>
<accession>A0ABX7SW52</accession>